<keyword evidence="7 10" id="KW-0256">Endoplasmic reticulum</keyword>
<dbReference type="VEuPathDB" id="FungiDB:A1Q1_06964"/>
<evidence type="ECO:0000313" key="13">
    <source>
        <dbReference type="Proteomes" id="UP000002748"/>
    </source>
</evidence>
<dbReference type="Pfam" id="PF04597">
    <property type="entry name" value="Ribophorin_I"/>
    <property type="match status" value="1"/>
</dbReference>
<protein>
    <recommendedName>
        <fullName evidence="10">Dolichyl-diphosphooligosaccharide--protein glycosyltransferase subunit 1</fullName>
    </recommendedName>
</protein>
<comment type="function">
    <text evidence="1 10">Subunit of the oligosaccharyl transferase (OST) complex that catalyzes the initial transfer of a defined glycan (Glc(3)Man(9)GlcNAc(2) in eukaryotes) from the lipid carrier dolichol-pyrophosphate to an asparagine residue within an Asn-X-Ser/Thr consensus motif in nascent polypeptide chains, the first step in protein N-glycosylation. N-glycosylation occurs cotranslationally and the complex associates with the Sec61 complex at the channel-forming translocon complex that mediates protein translocation across the endoplasmic reticulum (ER). All subunits are required for a maximal enzyme activity.</text>
</comment>
<sequence>MLLSTLLALAPLALAKFEGGVPQSFINTAIARTIELGGSTHVVTTQYNVKALVDNPETYVLALGKEGDEPPAWYEVLVAGQPVQDVVTDNVEGAPAALVPIGKMKKDGTVTISLNEIVAKSSRPVPAEIEQRAPQYIMWETNSTLVDSVYTSDVERIKIRAPTPEIIGQGKVPKTYTRDSDLTKSGATITLGPFYSVPPTLGKDAKGEQSPFWVHYETKVPIAGIRSLRRSAEVSHWGANLNIQDEIELFNNGPRLKGQFSRLNHQQSRFWASKPAQVLSELVMRLPPLARSVYYYDVIGNVSTSHFREGVARKGRTTESQLEFRPRYPLLGGWNYTFTVGWDSPLSESLKAEQDGKYVLSVPFLTPLKDVVVDDEELRIILPEGATDVQVYTPFPVDEIDHAVHKTYLDTTGRPVVTLKKHLVTENHAQPVYVTYNYSRAALFKKPLTVAAFCGSILLLFILLRRVDYSIEKKKRE</sequence>
<dbReference type="PANTHER" id="PTHR21049:SF0">
    <property type="entry name" value="DOLICHYL-DIPHOSPHOOLIGOSACCHARIDE--PROTEIN GLYCOSYLTRANSFERASE SUBUNIT 1"/>
    <property type="match status" value="1"/>
</dbReference>
<dbReference type="GO" id="GO:0008250">
    <property type="term" value="C:oligosaccharyltransferase complex"/>
    <property type="evidence" value="ECO:0007669"/>
    <property type="project" value="UniProtKB-UniRule"/>
</dbReference>
<keyword evidence="8 10" id="KW-1133">Transmembrane helix</keyword>
<evidence type="ECO:0000256" key="8">
    <source>
        <dbReference type="ARBA" id="ARBA00022989"/>
    </source>
</evidence>
<dbReference type="Proteomes" id="UP000002748">
    <property type="component" value="Unassembled WGS sequence"/>
</dbReference>
<dbReference type="AlphaFoldDB" id="J5TNM5"/>
<comment type="pathway">
    <text evidence="3 10">Protein modification; protein glycosylation.</text>
</comment>
<dbReference type="EMBL" id="ALBS01000046">
    <property type="protein sequence ID" value="EJT51826.1"/>
    <property type="molecule type" value="Genomic_DNA"/>
</dbReference>
<dbReference type="UniPathway" id="UPA00378"/>
<evidence type="ECO:0000256" key="11">
    <source>
        <dbReference type="SAM" id="SignalP"/>
    </source>
</evidence>
<evidence type="ECO:0000256" key="1">
    <source>
        <dbReference type="ARBA" id="ARBA00002791"/>
    </source>
</evidence>
<evidence type="ECO:0000256" key="3">
    <source>
        <dbReference type="ARBA" id="ARBA00004922"/>
    </source>
</evidence>
<dbReference type="GO" id="GO:0018279">
    <property type="term" value="P:protein N-linked glycosylation via asparagine"/>
    <property type="evidence" value="ECO:0007669"/>
    <property type="project" value="TreeGrafter"/>
</dbReference>
<evidence type="ECO:0000313" key="12">
    <source>
        <dbReference type="EMBL" id="EJT51826.1"/>
    </source>
</evidence>
<evidence type="ECO:0000256" key="6">
    <source>
        <dbReference type="ARBA" id="ARBA00022729"/>
    </source>
</evidence>
<comment type="caution">
    <text evidence="12">The sequence shown here is derived from an EMBL/GenBank/DDBJ whole genome shotgun (WGS) entry which is preliminary data.</text>
</comment>
<comment type="subunit">
    <text evidence="10">Component of the oligosaccharyltransferase (OST) complex.</text>
</comment>
<evidence type="ECO:0000256" key="4">
    <source>
        <dbReference type="ARBA" id="ARBA00008905"/>
    </source>
</evidence>
<feature type="chain" id="PRO_5013084902" description="Dolichyl-diphosphooligosaccharide--protein glycosyltransferase subunit 1" evidence="11">
    <location>
        <begin position="16"/>
        <end position="477"/>
    </location>
</feature>
<evidence type="ECO:0000256" key="2">
    <source>
        <dbReference type="ARBA" id="ARBA00004115"/>
    </source>
</evidence>
<keyword evidence="9 10" id="KW-0472">Membrane</keyword>
<dbReference type="GO" id="GO:0016740">
    <property type="term" value="F:transferase activity"/>
    <property type="evidence" value="ECO:0007669"/>
    <property type="project" value="UniProtKB-KW"/>
</dbReference>
<keyword evidence="5 10" id="KW-0812">Transmembrane</keyword>
<dbReference type="RefSeq" id="XP_014182688.1">
    <property type="nucleotide sequence ID" value="XM_014327213.1"/>
</dbReference>
<evidence type="ECO:0000256" key="5">
    <source>
        <dbReference type="ARBA" id="ARBA00022692"/>
    </source>
</evidence>
<evidence type="ECO:0000256" key="9">
    <source>
        <dbReference type="ARBA" id="ARBA00023136"/>
    </source>
</evidence>
<dbReference type="PANTHER" id="PTHR21049">
    <property type="entry name" value="RIBOPHORIN I"/>
    <property type="match status" value="1"/>
</dbReference>
<accession>J5TNM5</accession>
<proteinExistence type="inferred from homology"/>
<comment type="subcellular location">
    <subcellularLocation>
        <location evidence="2 10">Endoplasmic reticulum membrane</location>
        <topology evidence="2 10">Single-pass type I membrane protein</topology>
    </subcellularLocation>
</comment>
<dbReference type="HOGENOM" id="CLU_031381_1_0_1"/>
<dbReference type="InterPro" id="IPR007676">
    <property type="entry name" value="Ribophorin_I"/>
</dbReference>
<dbReference type="GeneID" id="25990476"/>
<keyword evidence="12" id="KW-0808">Transferase</keyword>
<name>J5TNM5_TRIAS</name>
<organism evidence="12 13">
    <name type="scientific">Trichosporon asahii var. asahii (strain ATCC 90039 / CBS 2479 / JCM 2466 / KCTC 7840 / NBRC 103889/ NCYC 2677 / UAMH 7654)</name>
    <name type="common">Yeast</name>
    <dbReference type="NCBI Taxonomy" id="1186058"/>
    <lineage>
        <taxon>Eukaryota</taxon>
        <taxon>Fungi</taxon>
        <taxon>Dikarya</taxon>
        <taxon>Basidiomycota</taxon>
        <taxon>Agaricomycotina</taxon>
        <taxon>Tremellomycetes</taxon>
        <taxon>Trichosporonales</taxon>
        <taxon>Trichosporonaceae</taxon>
        <taxon>Trichosporon</taxon>
    </lineage>
</organism>
<dbReference type="OrthoDB" id="310030at2759"/>
<feature type="signal peptide" evidence="11">
    <location>
        <begin position="1"/>
        <end position="15"/>
    </location>
</feature>
<gene>
    <name evidence="12" type="ORF">A1Q1_06964</name>
</gene>
<evidence type="ECO:0000256" key="7">
    <source>
        <dbReference type="ARBA" id="ARBA00022824"/>
    </source>
</evidence>
<keyword evidence="6 11" id="KW-0732">Signal</keyword>
<dbReference type="KEGG" id="tasa:A1Q1_06964"/>
<comment type="similarity">
    <text evidence="4 10">Belongs to the OST1 family.</text>
</comment>
<reference evidence="12 13" key="1">
    <citation type="journal article" date="2012" name="Eukaryot. Cell">
        <title>Draft genome sequence of CBS 2479, the standard type strain of Trichosporon asahii.</title>
        <authorList>
            <person name="Yang R.Y."/>
            <person name="Li H.T."/>
            <person name="Zhu H."/>
            <person name="Zhou G.P."/>
            <person name="Wang M."/>
            <person name="Wang L."/>
        </authorList>
    </citation>
    <scope>NUCLEOTIDE SEQUENCE [LARGE SCALE GENOMIC DNA]</scope>
    <source>
        <strain evidence="13">ATCC 90039 / CBS 2479 / JCM 2466 / KCTC 7840 / NCYC 2677 / UAMH 7654</strain>
    </source>
</reference>
<feature type="transmembrane region" description="Helical" evidence="10">
    <location>
        <begin position="448"/>
        <end position="467"/>
    </location>
</feature>
<evidence type="ECO:0000256" key="10">
    <source>
        <dbReference type="RuleBase" id="RU361143"/>
    </source>
</evidence>